<evidence type="ECO:0000256" key="1">
    <source>
        <dbReference type="ARBA" id="ARBA00004496"/>
    </source>
</evidence>
<dbReference type="HAMAP" id="MF_01151">
    <property type="entry name" value="GrpE"/>
    <property type="match status" value="1"/>
</dbReference>
<dbReference type="GO" id="GO:0051082">
    <property type="term" value="F:unfolded protein binding"/>
    <property type="evidence" value="ECO:0007669"/>
    <property type="project" value="TreeGrafter"/>
</dbReference>
<evidence type="ECO:0000256" key="5">
    <source>
        <dbReference type="ARBA" id="ARBA00023016"/>
    </source>
</evidence>
<dbReference type="GO" id="GO:0005829">
    <property type="term" value="C:cytosol"/>
    <property type="evidence" value="ECO:0007669"/>
    <property type="project" value="TreeGrafter"/>
</dbReference>
<dbReference type="EMBL" id="UOFI01000010">
    <property type="protein sequence ID" value="VAW61363.1"/>
    <property type="molecule type" value="Genomic_DNA"/>
</dbReference>
<dbReference type="FunFam" id="2.30.22.10:FF:000001">
    <property type="entry name" value="Protein GrpE"/>
    <property type="match status" value="1"/>
</dbReference>
<dbReference type="InterPro" id="IPR013805">
    <property type="entry name" value="GrpE_CC"/>
</dbReference>
<dbReference type="SUPFAM" id="SSF58014">
    <property type="entry name" value="Coiled-coil domain of nucleotide exchange factor GrpE"/>
    <property type="match status" value="1"/>
</dbReference>
<evidence type="ECO:0000256" key="2">
    <source>
        <dbReference type="ARBA" id="ARBA00009054"/>
    </source>
</evidence>
<evidence type="ECO:0000256" key="4">
    <source>
        <dbReference type="ARBA" id="ARBA00022490"/>
    </source>
</evidence>
<dbReference type="PANTHER" id="PTHR21237:SF23">
    <property type="entry name" value="GRPE PROTEIN HOMOLOG, MITOCHONDRIAL"/>
    <property type="match status" value="1"/>
</dbReference>
<protein>
    <submittedName>
        <fullName evidence="7">Heat shock protein GrpE</fullName>
    </submittedName>
</protein>
<dbReference type="GO" id="GO:0006457">
    <property type="term" value="P:protein folding"/>
    <property type="evidence" value="ECO:0007669"/>
    <property type="project" value="InterPro"/>
</dbReference>
<dbReference type="InterPro" id="IPR009012">
    <property type="entry name" value="GrpE_head"/>
</dbReference>
<dbReference type="PRINTS" id="PR00773">
    <property type="entry name" value="GRPEPROTEIN"/>
</dbReference>
<evidence type="ECO:0000256" key="3">
    <source>
        <dbReference type="ARBA" id="ARBA00011738"/>
    </source>
</evidence>
<dbReference type="AlphaFoldDB" id="A0A3B0XAF1"/>
<accession>A0A3B0XAF1</accession>
<evidence type="ECO:0000313" key="7">
    <source>
        <dbReference type="EMBL" id="VAW61363.1"/>
    </source>
</evidence>
<keyword evidence="5 7" id="KW-0346">Stress response</keyword>
<keyword evidence="6" id="KW-0143">Chaperone</keyword>
<dbReference type="Gene3D" id="2.30.22.10">
    <property type="entry name" value="Head domain of nucleotide exchange factor GrpE"/>
    <property type="match status" value="1"/>
</dbReference>
<dbReference type="Gene3D" id="3.90.20.20">
    <property type="match status" value="1"/>
</dbReference>
<dbReference type="InterPro" id="IPR000740">
    <property type="entry name" value="GrpE"/>
</dbReference>
<reference evidence="7" key="1">
    <citation type="submission" date="2018-06" db="EMBL/GenBank/DDBJ databases">
        <authorList>
            <person name="Zhirakovskaya E."/>
        </authorList>
    </citation>
    <scope>NUCLEOTIDE SEQUENCE</scope>
</reference>
<proteinExistence type="inferred from homology"/>
<comment type="subcellular location">
    <subcellularLocation>
        <location evidence="1">Cytoplasm</location>
    </subcellularLocation>
</comment>
<dbReference type="SUPFAM" id="SSF51064">
    <property type="entry name" value="Head domain of nucleotide exchange factor GrpE"/>
    <property type="match status" value="1"/>
</dbReference>
<sequence length="193" mass="21816">MSNEEILDKNPQDEAQMDSDEEILQAVNETDGEALSADELMERLDVAEKKANENWDHLLRTKAEMDNIRRRTQKDLENAHKYALEKFISELLAVKDSLELGIGAASQESVTVESIREGSEMTLSMLTDVFEKFNVVELNPEGEKFNPEHHQAMSMQPSAEHEPNTVIAVMQKGYLLNDRLVRPAMVMVSKAAE</sequence>
<dbReference type="PROSITE" id="PS01071">
    <property type="entry name" value="GRPE"/>
    <property type="match status" value="1"/>
</dbReference>
<organism evidence="7">
    <name type="scientific">hydrothermal vent metagenome</name>
    <dbReference type="NCBI Taxonomy" id="652676"/>
    <lineage>
        <taxon>unclassified sequences</taxon>
        <taxon>metagenomes</taxon>
        <taxon>ecological metagenomes</taxon>
    </lineage>
</organism>
<comment type="similarity">
    <text evidence="2">Belongs to the GrpE family.</text>
</comment>
<dbReference type="GO" id="GO:0042803">
    <property type="term" value="F:protein homodimerization activity"/>
    <property type="evidence" value="ECO:0007669"/>
    <property type="project" value="InterPro"/>
</dbReference>
<dbReference type="GO" id="GO:0051087">
    <property type="term" value="F:protein-folding chaperone binding"/>
    <property type="evidence" value="ECO:0007669"/>
    <property type="project" value="InterPro"/>
</dbReference>
<gene>
    <name evidence="7" type="ORF">MNBD_GAMMA09-740</name>
</gene>
<dbReference type="CDD" id="cd00446">
    <property type="entry name" value="GrpE"/>
    <property type="match status" value="1"/>
</dbReference>
<dbReference type="Pfam" id="PF01025">
    <property type="entry name" value="GrpE"/>
    <property type="match status" value="1"/>
</dbReference>
<dbReference type="PANTHER" id="PTHR21237">
    <property type="entry name" value="GRPE PROTEIN"/>
    <property type="match status" value="1"/>
</dbReference>
<evidence type="ECO:0000256" key="6">
    <source>
        <dbReference type="ARBA" id="ARBA00023186"/>
    </source>
</evidence>
<comment type="subunit">
    <text evidence="3">Homodimer.</text>
</comment>
<dbReference type="NCBIfam" id="NF010748">
    <property type="entry name" value="PRK14150.1"/>
    <property type="match status" value="1"/>
</dbReference>
<dbReference type="NCBIfam" id="NF010737">
    <property type="entry name" value="PRK14139.1"/>
    <property type="match status" value="1"/>
</dbReference>
<dbReference type="NCBIfam" id="NF010738">
    <property type="entry name" value="PRK14140.1"/>
    <property type="match status" value="1"/>
</dbReference>
<name>A0A3B0XAF1_9ZZZZ</name>
<keyword evidence="4" id="KW-0963">Cytoplasm</keyword>
<dbReference type="GO" id="GO:0000774">
    <property type="term" value="F:adenyl-nucleotide exchange factor activity"/>
    <property type="evidence" value="ECO:0007669"/>
    <property type="project" value="InterPro"/>
</dbReference>